<sequence length="283" mass="28335">MPPSRFSPAGNEGSVVGAGGGDASSPSGDSGSPCGDASPPPALETSGEGEAPSARKEAGSVSLLPLFAWLSPAFPVGAYAYSHTLEWAVAAGDVTDEKSLAAFLADLLTQGFVRSDGILLAHAHRAAVAGDCAALAEVNALAVALAPSAELRLETCQQGRSFLDAVRAAWPGPALDGIVAPLTGEVAYPVAVGLAAGAHGLPLGATLEAFLLATVQNLVSAAVRLAPIGQTAGTRVVAGRAASIGALAADIPALTLDDIGSATFRADLGSFRHETQYTRLFRS</sequence>
<evidence type="ECO:0000256" key="3">
    <source>
        <dbReference type="HAMAP-Rule" id="MF_01385"/>
    </source>
</evidence>
<dbReference type="GO" id="GO:0016151">
    <property type="term" value="F:nickel cation binding"/>
    <property type="evidence" value="ECO:0007669"/>
    <property type="project" value="UniProtKB-UniRule"/>
</dbReference>
<keyword evidence="1 3" id="KW-0996">Nickel insertion</keyword>
<dbReference type="Gene3D" id="1.10.4190.10">
    <property type="entry name" value="Urease accessory protein UreF"/>
    <property type="match status" value="1"/>
</dbReference>
<dbReference type="Proteomes" id="UP000596427">
    <property type="component" value="Chromosome"/>
</dbReference>
<evidence type="ECO:0000256" key="2">
    <source>
        <dbReference type="ARBA" id="ARBA00023186"/>
    </source>
</evidence>
<keyword evidence="3" id="KW-0963">Cytoplasm</keyword>
<dbReference type="PANTHER" id="PTHR33620:SF1">
    <property type="entry name" value="UREASE ACCESSORY PROTEIN F"/>
    <property type="match status" value="1"/>
</dbReference>
<protein>
    <recommendedName>
        <fullName evidence="3">Urease accessory protein UreF</fullName>
    </recommendedName>
</protein>
<dbReference type="GO" id="GO:0005737">
    <property type="term" value="C:cytoplasm"/>
    <property type="evidence" value="ECO:0007669"/>
    <property type="project" value="UniProtKB-SubCell"/>
</dbReference>
<proteinExistence type="inferred from homology"/>
<dbReference type="InterPro" id="IPR038277">
    <property type="entry name" value="UreF_sf"/>
</dbReference>
<dbReference type="EMBL" id="CP063362">
    <property type="protein sequence ID" value="QRG05267.1"/>
    <property type="molecule type" value="Genomic_DNA"/>
</dbReference>
<comment type="subunit">
    <text evidence="3">UreD, UreF and UreG form a complex that acts as a GTP-hydrolysis-dependent molecular chaperone, activating the urease apoprotein by helping to assemble the nickel containing metallocenter of UreC. The UreE protein probably delivers the nickel.</text>
</comment>
<reference evidence="5 6" key="1">
    <citation type="submission" date="2020-10" db="EMBL/GenBank/DDBJ databases">
        <title>Degradation of 1,4-Dioxane by Xanthobacter sp. YN2, via a Novel Group-2 Soluble Di-Iron Monooxygenase.</title>
        <authorList>
            <person name="Ma F."/>
            <person name="Wang Y."/>
            <person name="Yang J."/>
            <person name="Guo H."/>
            <person name="Su D."/>
            <person name="Yu L."/>
        </authorList>
    </citation>
    <scope>NUCLEOTIDE SEQUENCE [LARGE SCALE GENOMIC DNA]</scope>
    <source>
        <strain evidence="5 6">YN2</strain>
    </source>
</reference>
<gene>
    <name evidence="3" type="primary">ureF</name>
    <name evidence="5" type="ORF">EZH22_19495</name>
</gene>
<comment type="function">
    <text evidence="3">Required for maturation of urease via the functional incorporation of the urease nickel metallocenter.</text>
</comment>
<evidence type="ECO:0000313" key="6">
    <source>
        <dbReference type="Proteomes" id="UP000596427"/>
    </source>
</evidence>
<evidence type="ECO:0000256" key="4">
    <source>
        <dbReference type="SAM" id="MobiDB-lite"/>
    </source>
</evidence>
<keyword evidence="2 3" id="KW-0143">Chaperone</keyword>
<dbReference type="Pfam" id="PF01730">
    <property type="entry name" value="UreF"/>
    <property type="match status" value="1"/>
</dbReference>
<dbReference type="KEGG" id="xdi:EZH22_19495"/>
<feature type="region of interest" description="Disordered" evidence="4">
    <location>
        <begin position="1"/>
        <end position="54"/>
    </location>
</feature>
<dbReference type="HAMAP" id="MF_01385">
    <property type="entry name" value="UreF"/>
    <property type="match status" value="1"/>
</dbReference>
<organism evidence="5 6">
    <name type="scientific">Xanthobacter dioxanivorans</name>
    <dbReference type="NCBI Taxonomy" id="2528964"/>
    <lineage>
        <taxon>Bacteria</taxon>
        <taxon>Pseudomonadati</taxon>
        <taxon>Pseudomonadota</taxon>
        <taxon>Alphaproteobacteria</taxon>
        <taxon>Hyphomicrobiales</taxon>
        <taxon>Xanthobacteraceae</taxon>
        <taxon>Xanthobacter</taxon>
    </lineage>
</organism>
<dbReference type="AlphaFoldDB" id="A0A974PKH8"/>
<feature type="compositionally biased region" description="Low complexity" evidence="4">
    <location>
        <begin position="23"/>
        <end position="37"/>
    </location>
</feature>
<evidence type="ECO:0000313" key="5">
    <source>
        <dbReference type="EMBL" id="QRG05267.1"/>
    </source>
</evidence>
<evidence type="ECO:0000256" key="1">
    <source>
        <dbReference type="ARBA" id="ARBA00022988"/>
    </source>
</evidence>
<comment type="subcellular location">
    <subcellularLocation>
        <location evidence="3">Cytoplasm</location>
    </subcellularLocation>
</comment>
<dbReference type="PANTHER" id="PTHR33620">
    <property type="entry name" value="UREASE ACCESSORY PROTEIN F"/>
    <property type="match status" value="1"/>
</dbReference>
<keyword evidence="6" id="KW-1185">Reference proteome</keyword>
<dbReference type="InterPro" id="IPR002639">
    <property type="entry name" value="UreF"/>
</dbReference>
<name>A0A974PKH8_9HYPH</name>
<accession>A0A974PKH8</accession>
<comment type="similarity">
    <text evidence="3">Belongs to the UreF family.</text>
</comment>